<feature type="transmembrane region" description="Helical" evidence="1">
    <location>
        <begin position="21"/>
        <end position="41"/>
    </location>
</feature>
<keyword evidence="1" id="KW-1133">Transmembrane helix</keyword>
<evidence type="ECO:0000256" key="1">
    <source>
        <dbReference type="SAM" id="Phobius"/>
    </source>
</evidence>
<keyword evidence="3" id="KW-1185">Reference proteome</keyword>
<dbReference type="EMBL" id="AKHW03002524">
    <property type="protein sequence ID" value="KYO38332.1"/>
    <property type="molecule type" value="Genomic_DNA"/>
</dbReference>
<sequence length="83" mass="9064">MTIGKMSSGNVHWNRSITRCDFTDLIILLSVATCSFTALVGTDSVNMKTHPPNSVRLSSRKALKQIYVHACVKLSSVSKVPLT</sequence>
<protein>
    <submittedName>
        <fullName evidence="2">Uncharacterized protein</fullName>
    </submittedName>
</protein>
<proteinExistence type="predicted"/>
<comment type="caution">
    <text evidence="2">The sequence shown here is derived from an EMBL/GenBank/DDBJ whole genome shotgun (WGS) entry which is preliminary data.</text>
</comment>
<gene>
    <name evidence="2" type="ORF">Y1Q_0015593</name>
</gene>
<organism evidence="2 3">
    <name type="scientific">Alligator mississippiensis</name>
    <name type="common">American alligator</name>
    <dbReference type="NCBI Taxonomy" id="8496"/>
    <lineage>
        <taxon>Eukaryota</taxon>
        <taxon>Metazoa</taxon>
        <taxon>Chordata</taxon>
        <taxon>Craniata</taxon>
        <taxon>Vertebrata</taxon>
        <taxon>Euteleostomi</taxon>
        <taxon>Archelosauria</taxon>
        <taxon>Archosauria</taxon>
        <taxon>Crocodylia</taxon>
        <taxon>Alligatoridae</taxon>
        <taxon>Alligatorinae</taxon>
        <taxon>Alligator</taxon>
    </lineage>
</organism>
<name>A0A151NNB6_ALLMI</name>
<dbReference type="AlphaFoldDB" id="A0A151NNB6"/>
<dbReference type="Proteomes" id="UP000050525">
    <property type="component" value="Unassembled WGS sequence"/>
</dbReference>
<keyword evidence="1" id="KW-0812">Transmembrane</keyword>
<reference evidence="2 3" key="1">
    <citation type="journal article" date="2012" name="Genome Biol.">
        <title>Sequencing three crocodilian genomes to illuminate the evolution of archosaurs and amniotes.</title>
        <authorList>
            <person name="St John J.A."/>
            <person name="Braun E.L."/>
            <person name="Isberg S.R."/>
            <person name="Miles L.G."/>
            <person name="Chong A.Y."/>
            <person name="Gongora J."/>
            <person name="Dalzell P."/>
            <person name="Moran C."/>
            <person name="Bed'hom B."/>
            <person name="Abzhanov A."/>
            <person name="Burgess S.C."/>
            <person name="Cooksey A.M."/>
            <person name="Castoe T.A."/>
            <person name="Crawford N.G."/>
            <person name="Densmore L.D."/>
            <person name="Drew J.C."/>
            <person name="Edwards S.V."/>
            <person name="Faircloth B.C."/>
            <person name="Fujita M.K."/>
            <person name="Greenwold M.J."/>
            <person name="Hoffmann F.G."/>
            <person name="Howard J.M."/>
            <person name="Iguchi T."/>
            <person name="Janes D.E."/>
            <person name="Khan S.Y."/>
            <person name="Kohno S."/>
            <person name="de Koning A.J."/>
            <person name="Lance S.L."/>
            <person name="McCarthy F.M."/>
            <person name="McCormack J.E."/>
            <person name="Merchant M.E."/>
            <person name="Peterson D.G."/>
            <person name="Pollock D.D."/>
            <person name="Pourmand N."/>
            <person name="Raney B.J."/>
            <person name="Roessler K.A."/>
            <person name="Sanford J.R."/>
            <person name="Sawyer R.H."/>
            <person name="Schmidt C.J."/>
            <person name="Triplett E.W."/>
            <person name="Tuberville T.D."/>
            <person name="Venegas-Anaya M."/>
            <person name="Howard J.T."/>
            <person name="Jarvis E.D."/>
            <person name="Guillette L.J.Jr."/>
            <person name="Glenn T.C."/>
            <person name="Green R.E."/>
            <person name="Ray D.A."/>
        </authorList>
    </citation>
    <scope>NUCLEOTIDE SEQUENCE [LARGE SCALE GENOMIC DNA]</scope>
    <source>
        <strain evidence="2">KSC_2009_1</strain>
    </source>
</reference>
<evidence type="ECO:0000313" key="3">
    <source>
        <dbReference type="Proteomes" id="UP000050525"/>
    </source>
</evidence>
<evidence type="ECO:0000313" key="2">
    <source>
        <dbReference type="EMBL" id="KYO38332.1"/>
    </source>
</evidence>
<keyword evidence="1" id="KW-0472">Membrane</keyword>
<accession>A0A151NNB6</accession>